<sequence length="334" mass="35887">MTTSQRRATIIDVAKRAGVSRQTVTRAVNDMPGISPATRERVLAAAREMNYRPSRFGRGLVEQGPVTLGLAVHDLSNSYFAELGAAFVRAGAPHGWNVVLAETEQARRPETAASELARRVDALVGYHVVTDQIRGGVGMPVVQLDASRSAMEESGVVELDSVQATRDLADHLRAAGVRRPAVIDLPENSPSRRARQLVEALTSIAANGEVPVHPVPLRSGHRELLEQILEPGPAGGGPPLDALIAFNDELAVRLLRELRTMGIDVPGRIKVVGVDGLELASLVTPELTTLELDLEAVARETVELVRGMLEGSVPLRGPEAHRVVPYRLRVGEST</sequence>
<comment type="caution">
    <text evidence="5">The sequence shown here is derived from an EMBL/GenBank/DDBJ whole genome shotgun (WGS) entry which is preliminary data.</text>
</comment>
<reference evidence="5" key="1">
    <citation type="journal article" date="2021" name="PeerJ">
        <title>Extensive microbial diversity within the chicken gut microbiome revealed by metagenomics and culture.</title>
        <authorList>
            <person name="Gilroy R."/>
            <person name="Ravi A."/>
            <person name="Getino M."/>
            <person name="Pursley I."/>
            <person name="Horton D.L."/>
            <person name="Alikhan N.F."/>
            <person name="Baker D."/>
            <person name="Gharbi K."/>
            <person name="Hall N."/>
            <person name="Watson M."/>
            <person name="Adriaenssens E.M."/>
            <person name="Foster-Nyarko E."/>
            <person name="Jarju S."/>
            <person name="Secka A."/>
            <person name="Antonio M."/>
            <person name="Oren A."/>
            <person name="Chaudhuri R.R."/>
            <person name="La Ragione R."/>
            <person name="Hildebrand F."/>
            <person name="Pallen M.J."/>
        </authorList>
    </citation>
    <scope>NUCLEOTIDE SEQUENCE</scope>
    <source>
        <strain evidence="5">ChiHjej13B12-24818</strain>
    </source>
</reference>
<dbReference type="InterPro" id="IPR028082">
    <property type="entry name" value="Peripla_BP_I"/>
</dbReference>
<dbReference type="InterPro" id="IPR046335">
    <property type="entry name" value="LacI/GalR-like_sensor"/>
</dbReference>
<dbReference type="Gene3D" id="1.10.260.40">
    <property type="entry name" value="lambda repressor-like DNA-binding domains"/>
    <property type="match status" value="1"/>
</dbReference>
<evidence type="ECO:0000256" key="3">
    <source>
        <dbReference type="ARBA" id="ARBA00023163"/>
    </source>
</evidence>
<keyword evidence="1" id="KW-0805">Transcription regulation</keyword>
<feature type="domain" description="HTH lacI-type" evidence="4">
    <location>
        <begin position="8"/>
        <end position="62"/>
    </location>
</feature>
<dbReference type="InterPro" id="IPR010982">
    <property type="entry name" value="Lambda_DNA-bd_dom_sf"/>
</dbReference>
<dbReference type="CDD" id="cd01392">
    <property type="entry name" value="HTH_LacI"/>
    <property type="match status" value="1"/>
</dbReference>
<proteinExistence type="predicted"/>
<dbReference type="SUPFAM" id="SSF53822">
    <property type="entry name" value="Periplasmic binding protein-like I"/>
    <property type="match status" value="1"/>
</dbReference>
<dbReference type="GO" id="GO:0003700">
    <property type="term" value="F:DNA-binding transcription factor activity"/>
    <property type="evidence" value="ECO:0007669"/>
    <property type="project" value="TreeGrafter"/>
</dbReference>
<name>A0A9D2LDQ0_9MICO</name>
<dbReference type="PANTHER" id="PTHR30146">
    <property type="entry name" value="LACI-RELATED TRANSCRIPTIONAL REPRESSOR"/>
    <property type="match status" value="1"/>
</dbReference>
<accession>A0A9D2LDQ0</accession>
<evidence type="ECO:0000313" key="6">
    <source>
        <dbReference type="Proteomes" id="UP000823823"/>
    </source>
</evidence>
<dbReference type="SMART" id="SM00354">
    <property type="entry name" value="HTH_LACI"/>
    <property type="match status" value="1"/>
</dbReference>
<dbReference type="PROSITE" id="PS50932">
    <property type="entry name" value="HTH_LACI_2"/>
    <property type="match status" value="1"/>
</dbReference>
<evidence type="ECO:0000259" key="4">
    <source>
        <dbReference type="PROSITE" id="PS50932"/>
    </source>
</evidence>
<dbReference type="PANTHER" id="PTHR30146:SF109">
    <property type="entry name" value="HTH-TYPE TRANSCRIPTIONAL REGULATOR GALS"/>
    <property type="match status" value="1"/>
</dbReference>
<evidence type="ECO:0000256" key="2">
    <source>
        <dbReference type="ARBA" id="ARBA00023125"/>
    </source>
</evidence>
<dbReference type="AlphaFoldDB" id="A0A9D2LDQ0"/>
<reference evidence="5" key="2">
    <citation type="submission" date="2021-04" db="EMBL/GenBank/DDBJ databases">
        <authorList>
            <person name="Gilroy R."/>
        </authorList>
    </citation>
    <scope>NUCLEOTIDE SEQUENCE</scope>
    <source>
        <strain evidence="5">ChiHjej13B12-24818</strain>
    </source>
</reference>
<dbReference type="InterPro" id="IPR000843">
    <property type="entry name" value="HTH_LacI"/>
</dbReference>
<dbReference type="CDD" id="cd06267">
    <property type="entry name" value="PBP1_LacI_sugar_binding-like"/>
    <property type="match status" value="1"/>
</dbReference>
<dbReference type="Proteomes" id="UP000823823">
    <property type="component" value="Unassembled WGS sequence"/>
</dbReference>
<keyword evidence="2" id="KW-0238">DNA-binding</keyword>
<protein>
    <submittedName>
        <fullName evidence="5">LacI family transcriptional regulator</fullName>
    </submittedName>
</protein>
<organism evidence="5 6">
    <name type="scientific">Candidatus Brachybacterium merdavium</name>
    <dbReference type="NCBI Taxonomy" id="2838513"/>
    <lineage>
        <taxon>Bacteria</taxon>
        <taxon>Bacillati</taxon>
        <taxon>Actinomycetota</taxon>
        <taxon>Actinomycetes</taxon>
        <taxon>Micrococcales</taxon>
        <taxon>Dermabacteraceae</taxon>
        <taxon>Brachybacterium</taxon>
    </lineage>
</organism>
<evidence type="ECO:0000256" key="1">
    <source>
        <dbReference type="ARBA" id="ARBA00023015"/>
    </source>
</evidence>
<keyword evidence="3" id="KW-0804">Transcription</keyword>
<dbReference type="GO" id="GO:0000976">
    <property type="term" value="F:transcription cis-regulatory region binding"/>
    <property type="evidence" value="ECO:0007669"/>
    <property type="project" value="TreeGrafter"/>
</dbReference>
<dbReference type="SUPFAM" id="SSF47413">
    <property type="entry name" value="lambda repressor-like DNA-binding domains"/>
    <property type="match status" value="1"/>
</dbReference>
<dbReference type="Gene3D" id="3.40.50.2300">
    <property type="match status" value="2"/>
</dbReference>
<evidence type="ECO:0000313" key="5">
    <source>
        <dbReference type="EMBL" id="HJB10456.1"/>
    </source>
</evidence>
<dbReference type="EMBL" id="DWZH01000057">
    <property type="protein sequence ID" value="HJB10456.1"/>
    <property type="molecule type" value="Genomic_DNA"/>
</dbReference>
<dbReference type="Pfam" id="PF00356">
    <property type="entry name" value="LacI"/>
    <property type="match status" value="1"/>
</dbReference>
<dbReference type="PROSITE" id="PS00356">
    <property type="entry name" value="HTH_LACI_1"/>
    <property type="match status" value="1"/>
</dbReference>
<gene>
    <name evidence="5" type="ORF">H9786_07975</name>
</gene>
<dbReference type="Pfam" id="PF13377">
    <property type="entry name" value="Peripla_BP_3"/>
    <property type="match status" value="1"/>
</dbReference>